<dbReference type="Proteomes" id="UP000199423">
    <property type="component" value="Unassembled WGS sequence"/>
</dbReference>
<accession>A0A1I7N2Z9</accession>
<comment type="subcellular location">
    <subcellularLocation>
        <location evidence="1">Cell envelope</location>
    </subcellularLocation>
</comment>
<proteinExistence type="predicted"/>
<keyword evidence="3" id="KW-1133">Transmembrane helix</keyword>
<reference evidence="7" key="1">
    <citation type="submission" date="2016-10" db="EMBL/GenBank/DDBJ databases">
        <authorList>
            <person name="Varghese N."/>
            <person name="Submissions S."/>
        </authorList>
    </citation>
    <scope>NUCLEOTIDE SEQUENCE [LARGE SCALE GENOMIC DNA]</scope>
    <source>
        <strain evidence="7">DSM 1565</strain>
    </source>
</reference>
<feature type="transmembrane region" description="Helical" evidence="3">
    <location>
        <begin position="28"/>
        <end position="45"/>
    </location>
</feature>
<dbReference type="SUPFAM" id="SSF111369">
    <property type="entry name" value="HlyD-like secretion proteins"/>
    <property type="match status" value="1"/>
</dbReference>
<evidence type="ECO:0000256" key="1">
    <source>
        <dbReference type="ARBA" id="ARBA00004196"/>
    </source>
</evidence>
<organism evidence="6 7">
    <name type="scientific">Hyphomicrobium facile</name>
    <dbReference type="NCBI Taxonomy" id="51670"/>
    <lineage>
        <taxon>Bacteria</taxon>
        <taxon>Pseudomonadati</taxon>
        <taxon>Pseudomonadota</taxon>
        <taxon>Alphaproteobacteria</taxon>
        <taxon>Hyphomicrobiales</taxon>
        <taxon>Hyphomicrobiaceae</taxon>
        <taxon>Hyphomicrobium</taxon>
    </lineage>
</organism>
<dbReference type="GO" id="GO:0030313">
    <property type="term" value="C:cell envelope"/>
    <property type="evidence" value="ECO:0007669"/>
    <property type="project" value="UniProtKB-SubCell"/>
</dbReference>
<dbReference type="Gene3D" id="1.10.287.470">
    <property type="entry name" value="Helix hairpin bin"/>
    <property type="match status" value="2"/>
</dbReference>
<evidence type="ECO:0000256" key="3">
    <source>
        <dbReference type="SAM" id="Phobius"/>
    </source>
</evidence>
<keyword evidence="7" id="KW-1185">Reference proteome</keyword>
<dbReference type="EMBL" id="FPCH01000001">
    <property type="protein sequence ID" value="SFV28926.1"/>
    <property type="molecule type" value="Genomic_DNA"/>
</dbReference>
<dbReference type="InterPro" id="IPR050739">
    <property type="entry name" value="MFP"/>
</dbReference>
<feature type="domain" description="p-hydroxybenzoic acid efflux pump subunit AaeA-like beta-barrel" evidence="5">
    <location>
        <begin position="258"/>
        <end position="347"/>
    </location>
</feature>
<gene>
    <name evidence="6" type="ORF">SAMN04488557_1127</name>
</gene>
<evidence type="ECO:0000259" key="5">
    <source>
        <dbReference type="Pfam" id="PF25963"/>
    </source>
</evidence>
<evidence type="ECO:0000313" key="7">
    <source>
        <dbReference type="Proteomes" id="UP000199423"/>
    </source>
</evidence>
<keyword evidence="2" id="KW-0175">Coiled coil</keyword>
<feature type="coiled-coil region" evidence="2">
    <location>
        <begin position="147"/>
        <end position="181"/>
    </location>
</feature>
<dbReference type="STRING" id="51670.SAMN04488557_1127"/>
<evidence type="ECO:0000256" key="2">
    <source>
        <dbReference type="SAM" id="Coils"/>
    </source>
</evidence>
<dbReference type="Gene3D" id="2.40.50.100">
    <property type="match status" value="1"/>
</dbReference>
<dbReference type="InterPro" id="IPR058625">
    <property type="entry name" value="MdtA-like_BSH"/>
</dbReference>
<dbReference type="Gene3D" id="2.40.30.170">
    <property type="match status" value="1"/>
</dbReference>
<dbReference type="AlphaFoldDB" id="A0A1I7N2Z9"/>
<keyword evidence="3" id="KW-0812">Transmembrane</keyword>
<feature type="domain" description="Multidrug resistance protein MdtA-like barrel-sandwich hybrid" evidence="4">
    <location>
        <begin position="62"/>
        <end position="249"/>
    </location>
</feature>
<dbReference type="PANTHER" id="PTHR30386">
    <property type="entry name" value="MEMBRANE FUSION SUBUNIT OF EMRAB-TOLC MULTIDRUG EFFLUX PUMP"/>
    <property type="match status" value="1"/>
</dbReference>
<protein>
    <submittedName>
        <fullName evidence="6">Membrane fusion protein, multidrug efflux system</fullName>
    </submittedName>
</protein>
<dbReference type="Pfam" id="PF25917">
    <property type="entry name" value="BSH_RND"/>
    <property type="match status" value="1"/>
</dbReference>
<sequence>MTSTATDLKTKDVTVDDKPKHPVIRRTLLILGPVVAAGIGLWLYLTGGTYVSEQDSYVHAANVTINPQVAGQVSRVAVGPNELVKEGQLLFVIDPEPFQITLDGAKANLETVSHKLRALVATYKQNLADVAQAKADVVYAKQEFDRISALVKDAVATEAQFDQAQKELRVAQQAERAAESNAAATLADLGGNVDIPIEQHASYMAAKAKVALAERNVRLTRILAPFAGTATRVENIQPGSYLTVGASAFSLIGSDTWVDANIKETDLTHIKVGDPATIVLDSYPGQTLQAKVQSITPASGSVFALIPAQNASGNWVKVVQRMPVRLIVTKPDPNVVMRDGASATVSIDTGYHRTLRTLWRDLTGLVGFS</sequence>
<dbReference type="PANTHER" id="PTHR30386:SF19">
    <property type="entry name" value="MULTIDRUG EXPORT PROTEIN EMRA-RELATED"/>
    <property type="match status" value="1"/>
</dbReference>
<keyword evidence="3" id="KW-0472">Membrane</keyword>
<evidence type="ECO:0000313" key="6">
    <source>
        <dbReference type="EMBL" id="SFV28926.1"/>
    </source>
</evidence>
<evidence type="ECO:0000259" key="4">
    <source>
        <dbReference type="Pfam" id="PF25917"/>
    </source>
</evidence>
<name>A0A1I7N2Z9_9HYPH</name>
<dbReference type="InterPro" id="IPR058634">
    <property type="entry name" value="AaeA-lik-b-barrel"/>
</dbReference>
<dbReference type="GO" id="GO:0055085">
    <property type="term" value="P:transmembrane transport"/>
    <property type="evidence" value="ECO:0007669"/>
    <property type="project" value="InterPro"/>
</dbReference>
<dbReference type="Pfam" id="PF25963">
    <property type="entry name" value="Beta-barrel_AAEA"/>
    <property type="match status" value="1"/>
</dbReference>